<sequence>MSERVAARSGVPIAAQLYDALAQHYRHGGGLKLAVAEHATDDVAFKAKTEVVLEHFVSTRDPDR</sequence>
<dbReference type="Proteomes" id="UP001589795">
    <property type="component" value="Unassembled WGS sequence"/>
</dbReference>
<accession>A0ABV6CLL4</accession>
<evidence type="ECO:0000313" key="1">
    <source>
        <dbReference type="EMBL" id="MFC0201625.1"/>
    </source>
</evidence>
<protein>
    <submittedName>
        <fullName evidence="1">Uncharacterized protein</fullName>
    </submittedName>
</protein>
<comment type="caution">
    <text evidence="1">The sequence shown here is derived from an EMBL/GenBank/DDBJ whole genome shotgun (WGS) entry which is preliminary data.</text>
</comment>
<gene>
    <name evidence="1" type="ORF">ACFFIZ_15270</name>
</gene>
<name>A0ABV6CLL4_9RHOB</name>
<dbReference type="RefSeq" id="WP_265508362.1">
    <property type="nucleotide sequence ID" value="NZ_JAOTBE010000072.1"/>
</dbReference>
<proteinExistence type="predicted"/>
<organism evidence="1 2">
    <name type="scientific">Paracoccus rhizosphaerae</name>
    <dbReference type="NCBI Taxonomy" id="1133347"/>
    <lineage>
        <taxon>Bacteria</taxon>
        <taxon>Pseudomonadati</taxon>
        <taxon>Pseudomonadota</taxon>
        <taxon>Alphaproteobacteria</taxon>
        <taxon>Rhodobacterales</taxon>
        <taxon>Paracoccaceae</taxon>
        <taxon>Paracoccus</taxon>
    </lineage>
</organism>
<reference evidence="1 2" key="1">
    <citation type="submission" date="2024-09" db="EMBL/GenBank/DDBJ databases">
        <authorList>
            <person name="Sun Q."/>
            <person name="Mori K."/>
        </authorList>
    </citation>
    <scope>NUCLEOTIDE SEQUENCE [LARGE SCALE GENOMIC DNA]</scope>
    <source>
        <strain evidence="1 2">CCM 7904</strain>
    </source>
</reference>
<dbReference type="EMBL" id="JBHLWQ010000143">
    <property type="protein sequence ID" value="MFC0201625.1"/>
    <property type="molecule type" value="Genomic_DNA"/>
</dbReference>
<keyword evidence="2" id="KW-1185">Reference proteome</keyword>
<evidence type="ECO:0000313" key="2">
    <source>
        <dbReference type="Proteomes" id="UP001589795"/>
    </source>
</evidence>